<comment type="caution">
    <text evidence="5">The sequence shown here is derived from an EMBL/GenBank/DDBJ whole genome shotgun (WGS) entry which is preliminary data.</text>
</comment>
<evidence type="ECO:0000256" key="2">
    <source>
        <dbReference type="ARBA" id="ARBA00023078"/>
    </source>
</evidence>
<dbReference type="GO" id="GO:0010206">
    <property type="term" value="P:photosystem II repair"/>
    <property type="evidence" value="ECO:0007669"/>
    <property type="project" value="InterPro"/>
</dbReference>
<dbReference type="Gene3D" id="1.20.58.810">
    <property type="entry name" value="Photosystem II Pbs27"/>
    <property type="match status" value="1"/>
</dbReference>
<name>A0A7J7MHZ6_9MAGN</name>
<accession>A0A7J7MHZ6</accession>
<dbReference type="Pfam" id="PF13326">
    <property type="entry name" value="PSII_Pbs27"/>
    <property type="match status" value="1"/>
</dbReference>
<evidence type="ECO:0000256" key="3">
    <source>
        <dbReference type="ARBA" id="ARBA00023136"/>
    </source>
</evidence>
<sequence>MAMSTSPSLPTPTSSRKPLVIARCKSPTVSHPTTVHAPSKNGHTSRREFTTLVAGLLAPTLLIPVYSASAASDEEYIKETEEVISKVKATISMEKNDPNVATAVSDLRETSNSWVAKYRREKSLLSRVSFRDMYSALNAVSGHYISFGPTSQIPAKRRQRILEEVETAEKNLLRGR</sequence>
<evidence type="ECO:0000313" key="5">
    <source>
        <dbReference type="EMBL" id="KAF6154516.1"/>
    </source>
</evidence>
<dbReference type="HAMAP" id="MF_01481">
    <property type="entry name" value="PSII_Psb27"/>
    <property type="match status" value="1"/>
</dbReference>
<protein>
    <submittedName>
        <fullName evidence="5">Uncharacterized protein</fullName>
    </submittedName>
</protein>
<evidence type="ECO:0000256" key="1">
    <source>
        <dbReference type="ARBA" id="ARBA00004370"/>
    </source>
</evidence>
<dbReference type="GO" id="GO:0010207">
    <property type="term" value="P:photosystem II assembly"/>
    <property type="evidence" value="ECO:0007669"/>
    <property type="project" value="InterPro"/>
</dbReference>
<keyword evidence="6" id="KW-1185">Reference proteome</keyword>
<reference evidence="5 6" key="1">
    <citation type="journal article" date="2020" name="IScience">
        <title>Genome Sequencing of the Endangered Kingdonia uniflora (Circaeasteraceae, Ranunculales) Reveals Potential Mechanisms of Evolutionary Specialization.</title>
        <authorList>
            <person name="Sun Y."/>
            <person name="Deng T."/>
            <person name="Zhang A."/>
            <person name="Moore M.J."/>
            <person name="Landis J.B."/>
            <person name="Lin N."/>
            <person name="Zhang H."/>
            <person name="Zhang X."/>
            <person name="Huang J."/>
            <person name="Zhang X."/>
            <person name="Sun H."/>
            <person name="Wang H."/>
        </authorList>
    </citation>
    <scope>NUCLEOTIDE SEQUENCE [LARGE SCALE GENOMIC DNA]</scope>
    <source>
        <strain evidence="5">TB1705</strain>
        <tissue evidence="5">Leaf</tissue>
    </source>
</reference>
<evidence type="ECO:0000313" key="6">
    <source>
        <dbReference type="Proteomes" id="UP000541444"/>
    </source>
</evidence>
<dbReference type="FunFam" id="1.20.58.810:FF:000001">
    <property type="entry name" value="Photosystem II lipoprotein Psb27"/>
    <property type="match status" value="1"/>
</dbReference>
<dbReference type="Proteomes" id="UP000541444">
    <property type="component" value="Unassembled WGS sequence"/>
</dbReference>
<dbReference type="PANTHER" id="PTHR34041:SF1">
    <property type="entry name" value="PHOTOSYSTEM II REPAIR PROTEIN PSB27-H1, CHLOROPLASTIC"/>
    <property type="match status" value="1"/>
</dbReference>
<proteinExistence type="inferred from homology"/>
<dbReference type="AlphaFoldDB" id="A0A7J7MHZ6"/>
<organism evidence="5 6">
    <name type="scientific">Kingdonia uniflora</name>
    <dbReference type="NCBI Taxonomy" id="39325"/>
    <lineage>
        <taxon>Eukaryota</taxon>
        <taxon>Viridiplantae</taxon>
        <taxon>Streptophyta</taxon>
        <taxon>Embryophyta</taxon>
        <taxon>Tracheophyta</taxon>
        <taxon>Spermatophyta</taxon>
        <taxon>Magnoliopsida</taxon>
        <taxon>Ranunculales</taxon>
        <taxon>Circaeasteraceae</taxon>
        <taxon>Kingdonia</taxon>
    </lineage>
</organism>
<gene>
    <name evidence="5" type="ORF">GIB67_028408</name>
</gene>
<keyword evidence="2" id="KW-0793">Thylakoid</keyword>
<dbReference type="InterPro" id="IPR025585">
    <property type="entry name" value="PSII_Psb27"/>
</dbReference>
<evidence type="ECO:0000256" key="4">
    <source>
        <dbReference type="ARBA" id="ARBA00060385"/>
    </source>
</evidence>
<dbReference type="PANTHER" id="PTHR34041">
    <property type="entry name" value="PHOTOSYSTEM II REPAIR PROTEIN PSB27-H1, CHLOROPLASTIC"/>
    <property type="match status" value="1"/>
</dbReference>
<keyword evidence="3" id="KW-0472">Membrane</keyword>
<dbReference type="InterPro" id="IPR038450">
    <property type="entry name" value="PSII_Psb27_sf"/>
</dbReference>
<comment type="subcellular location">
    <subcellularLocation>
        <location evidence="1">Membrane</location>
    </subcellularLocation>
    <subcellularLocation>
        <location evidence="4">Thylakoid</location>
    </subcellularLocation>
</comment>
<dbReference type="EMBL" id="JACGCM010001497">
    <property type="protein sequence ID" value="KAF6154516.1"/>
    <property type="molecule type" value="Genomic_DNA"/>
</dbReference>
<dbReference type="GO" id="GO:0009523">
    <property type="term" value="C:photosystem II"/>
    <property type="evidence" value="ECO:0007669"/>
    <property type="project" value="InterPro"/>
</dbReference>
<dbReference type="OrthoDB" id="419533at2759"/>
<dbReference type="GO" id="GO:0009543">
    <property type="term" value="C:chloroplast thylakoid lumen"/>
    <property type="evidence" value="ECO:0007669"/>
    <property type="project" value="TreeGrafter"/>
</dbReference>